<dbReference type="PROSITE" id="PS51645">
    <property type="entry name" value="PHR_CRY_ALPHA_BETA"/>
    <property type="match status" value="1"/>
</dbReference>
<evidence type="ECO:0000256" key="1">
    <source>
        <dbReference type="ARBA" id="ARBA00005862"/>
    </source>
</evidence>
<evidence type="ECO:0000313" key="9">
    <source>
        <dbReference type="Proteomes" id="UP001054902"/>
    </source>
</evidence>
<dbReference type="SUPFAM" id="SSF48173">
    <property type="entry name" value="Cryptochrome/photolyase FAD-binding domain"/>
    <property type="match status" value="1"/>
</dbReference>
<dbReference type="AlphaFoldDB" id="A0AAD3CIM1"/>
<dbReference type="Gene3D" id="1.25.40.80">
    <property type="match status" value="1"/>
</dbReference>
<evidence type="ECO:0000256" key="3">
    <source>
        <dbReference type="ARBA" id="ARBA00022827"/>
    </source>
</evidence>
<dbReference type="PANTHER" id="PTHR11455:SF22">
    <property type="entry name" value="CRYPTOCHROME DASH"/>
    <property type="match status" value="1"/>
</dbReference>
<dbReference type="SUPFAM" id="SSF52425">
    <property type="entry name" value="Cryptochrome/photolyase, N-terminal domain"/>
    <property type="match status" value="1"/>
</dbReference>
<dbReference type="InterPro" id="IPR014729">
    <property type="entry name" value="Rossmann-like_a/b/a_fold"/>
</dbReference>
<dbReference type="Gene3D" id="1.10.579.10">
    <property type="entry name" value="DNA Cyclobutane Dipyrimidine Photolyase, subunit A, domain 3"/>
    <property type="match status" value="1"/>
</dbReference>
<dbReference type="Proteomes" id="UP001054902">
    <property type="component" value="Unassembled WGS sequence"/>
</dbReference>
<feature type="site" description="Electron transfer via tryptophanyl radical" evidence="5">
    <location>
        <position position="393"/>
    </location>
</feature>
<comment type="cofactor">
    <cofactor evidence="4">
        <name>FAD</name>
        <dbReference type="ChEBI" id="CHEBI:57692"/>
    </cofactor>
    <text evidence="4">Binds 1 FAD per subunit.</text>
</comment>
<keyword evidence="3 4" id="KW-0274">FAD</keyword>
<keyword evidence="9" id="KW-1185">Reference proteome</keyword>
<feature type="binding site" evidence="4">
    <location>
        <begin position="323"/>
        <end position="327"/>
    </location>
    <ligand>
        <name>FAD</name>
        <dbReference type="ChEBI" id="CHEBI:57692"/>
    </ligand>
</feature>
<organism evidence="8 9">
    <name type="scientific">Chaetoceros tenuissimus</name>
    <dbReference type="NCBI Taxonomy" id="426638"/>
    <lineage>
        <taxon>Eukaryota</taxon>
        <taxon>Sar</taxon>
        <taxon>Stramenopiles</taxon>
        <taxon>Ochrophyta</taxon>
        <taxon>Bacillariophyta</taxon>
        <taxon>Coscinodiscophyceae</taxon>
        <taxon>Chaetocerotophycidae</taxon>
        <taxon>Chaetocerotales</taxon>
        <taxon>Chaetocerotaceae</taxon>
        <taxon>Chaetoceros</taxon>
    </lineage>
</organism>
<evidence type="ECO:0000256" key="2">
    <source>
        <dbReference type="ARBA" id="ARBA00022630"/>
    </source>
</evidence>
<name>A0AAD3CIM1_9STRA</name>
<feature type="domain" description="Photolyase/cryptochrome alpha/beta" evidence="7">
    <location>
        <begin position="7"/>
        <end position="152"/>
    </location>
</feature>
<dbReference type="PRINTS" id="PR00147">
    <property type="entry name" value="DNAPHOTLYASE"/>
</dbReference>
<keyword evidence="2 4" id="KW-0285">Flavoprotein</keyword>
<reference evidence="8 9" key="1">
    <citation type="journal article" date="2021" name="Sci. Rep.">
        <title>The genome of the diatom Chaetoceros tenuissimus carries an ancient integrated fragment of an extant virus.</title>
        <authorList>
            <person name="Hongo Y."/>
            <person name="Kimura K."/>
            <person name="Takaki Y."/>
            <person name="Yoshida Y."/>
            <person name="Baba S."/>
            <person name="Kobayashi G."/>
            <person name="Nagasaki K."/>
            <person name="Hano T."/>
            <person name="Tomaru Y."/>
        </authorList>
    </citation>
    <scope>NUCLEOTIDE SEQUENCE [LARGE SCALE GENOMIC DNA]</scope>
    <source>
        <strain evidence="8 9">NIES-3715</strain>
    </source>
</reference>
<evidence type="ECO:0000256" key="5">
    <source>
        <dbReference type="PIRSR" id="PIRSR602081-2"/>
    </source>
</evidence>
<dbReference type="GO" id="GO:0003677">
    <property type="term" value="F:DNA binding"/>
    <property type="evidence" value="ECO:0007669"/>
    <property type="project" value="TreeGrafter"/>
</dbReference>
<dbReference type="Pfam" id="PF00875">
    <property type="entry name" value="DNA_photolyase"/>
    <property type="match status" value="1"/>
</dbReference>
<accession>A0AAD3CIM1</accession>
<gene>
    <name evidence="8" type="ORF">CTEN210_03286</name>
</gene>
<comment type="caution">
    <text evidence="8">The sequence shown here is derived from an EMBL/GenBank/DDBJ whole genome shotgun (WGS) entry which is preliminary data.</text>
</comment>
<dbReference type="Pfam" id="PF03441">
    <property type="entry name" value="FAD_binding_7"/>
    <property type="match status" value="1"/>
</dbReference>
<dbReference type="GO" id="GO:0000719">
    <property type="term" value="P:photoreactive repair"/>
    <property type="evidence" value="ECO:0007669"/>
    <property type="project" value="TreeGrafter"/>
</dbReference>
<dbReference type="PANTHER" id="PTHR11455">
    <property type="entry name" value="CRYPTOCHROME"/>
    <property type="match status" value="1"/>
</dbReference>
<dbReference type="InterPro" id="IPR006050">
    <property type="entry name" value="DNA_photolyase_N"/>
</dbReference>
<sequence>MVTQSNECCLIWHRRDLRLHDNDIYSTLIKKEDFASVSLFIFDEKYFQPQPSHVNKDLKCLWSGPFYTQAMIEAVTHLRDQIRGLGGELIVRVGDPWKIVPEIAEKISAKEIVFSEEPGSYEQQISQQIKEKYIYHTGNSNIHLTTKIGYTLYHPDDLPHDPNEWSRLAHPKNKKGNKKKSPKQKPVEDLYINTVDVSSHRFRGKCRIMGDFRKAARSYTTVRKPIEAPSRLCLPHNFSSLGLDSGSIPTLEQLFHHLNNTRILGLDKSFGRTVLQYAIKRRDERIDVKVNEESALLQLETFITSGNAATADRSLADVSGGNSSKLSVHFALGTLSPRKAYWRANQESKEQVKWIMSHLEMRDFFLFTCFEMGTSFFSSKGLPISKKQNAVEWICPSEKMEIWTRYCTGDTKIPMIDAAFKELATTGYCSNRVRQNMASVLTKDLGIDWRAGALLFQFLLRDHCVACNTGNWFYFSGVGPDPKSRHFRTVSQTKRYDPYGIFIKKWLPEFRSIDDMETILRPWDHDLDGYRYPIVDPQTQFTWQDLKLLEETGRVTDD</sequence>
<feature type="region of interest" description="Disordered" evidence="6">
    <location>
        <begin position="163"/>
        <end position="187"/>
    </location>
</feature>
<dbReference type="Gene3D" id="3.40.50.620">
    <property type="entry name" value="HUPs"/>
    <property type="match status" value="1"/>
</dbReference>
<comment type="similarity">
    <text evidence="1">Belongs to the DNA photolyase class-1 family.</text>
</comment>
<dbReference type="GO" id="GO:0003904">
    <property type="term" value="F:deoxyribodipyrimidine photo-lyase activity"/>
    <property type="evidence" value="ECO:0007669"/>
    <property type="project" value="TreeGrafter"/>
</dbReference>
<evidence type="ECO:0000259" key="7">
    <source>
        <dbReference type="PROSITE" id="PS51645"/>
    </source>
</evidence>
<dbReference type="InterPro" id="IPR036134">
    <property type="entry name" value="Crypto/Photolyase_FAD-like_sf"/>
</dbReference>
<protein>
    <recommendedName>
        <fullName evidence="7">Photolyase/cryptochrome alpha/beta domain-containing protein</fullName>
    </recommendedName>
</protein>
<dbReference type="InterPro" id="IPR002081">
    <property type="entry name" value="Cryptochrome/DNA_photolyase_1"/>
</dbReference>
<dbReference type="InterPro" id="IPR036155">
    <property type="entry name" value="Crypto/Photolyase_N_sf"/>
</dbReference>
<evidence type="ECO:0000256" key="4">
    <source>
        <dbReference type="PIRSR" id="PIRSR602081-1"/>
    </source>
</evidence>
<evidence type="ECO:0000313" key="8">
    <source>
        <dbReference type="EMBL" id="GFH46812.1"/>
    </source>
</evidence>
<dbReference type="GO" id="GO:0071949">
    <property type="term" value="F:FAD binding"/>
    <property type="evidence" value="ECO:0007669"/>
    <property type="project" value="TreeGrafter"/>
</dbReference>
<proteinExistence type="inferred from homology"/>
<feature type="site" description="Electron transfer via tryptophanyl radical" evidence="5">
    <location>
        <position position="472"/>
    </location>
</feature>
<evidence type="ECO:0000256" key="6">
    <source>
        <dbReference type="SAM" id="MobiDB-lite"/>
    </source>
</evidence>
<feature type="site" description="Electron transfer via tryptophanyl radical" evidence="5">
    <location>
        <position position="449"/>
    </location>
</feature>
<dbReference type="EMBL" id="BLLK01000022">
    <property type="protein sequence ID" value="GFH46812.1"/>
    <property type="molecule type" value="Genomic_DNA"/>
</dbReference>
<feature type="compositionally biased region" description="Basic residues" evidence="6">
    <location>
        <begin position="169"/>
        <end position="183"/>
    </location>
</feature>
<dbReference type="InterPro" id="IPR005101">
    <property type="entry name" value="Cryptochr/Photolyase_FAD-bd"/>
</dbReference>